<dbReference type="PANTHER" id="PTHR13018">
    <property type="entry name" value="PROBABLE MEMBRANE PROTEIN DUF221-RELATED"/>
    <property type="match status" value="1"/>
</dbReference>
<evidence type="ECO:0000256" key="1">
    <source>
        <dbReference type="SAM" id="MobiDB-lite"/>
    </source>
</evidence>
<reference evidence="5" key="2">
    <citation type="journal article" date="2017" name="Nat. Plants">
        <title>The Aegilops tauschii genome reveals multiple impacts of transposons.</title>
        <authorList>
            <person name="Zhao G."/>
            <person name="Zou C."/>
            <person name="Li K."/>
            <person name="Wang K."/>
            <person name="Li T."/>
            <person name="Gao L."/>
            <person name="Zhang X."/>
            <person name="Wang H."/>
            <person name="Yang Z."/>
            <person name="Liu X."/>
            <person name="Jiang W."/>
            <person name="Mao L."/>
            <person name="Kong X."/>
            <person name="Jiao Y."/>
            <person name="Jia J."/>
        </authorList>
    </citation>
    <scope>NUCLEOTIDE SEQUENCE [LARGE SCALE GENOMIC DNA]</scope>
    <source>
        <strain evidence="5">cv. AL8/78</strain>
    </source>
</reference>
<dbReference type="EnsemblPlants" id="AET2Gv20588800.4">
    <property type="protein sequence ID" value="AET2Gv20588800.4"/>
    <property type="gene ID" value="AET2Gv20588800"/>
</dbReference>
<organism evidence="4 5">
    <name type="scientific">Aegilops tauschii subsp. strangulata</name>
    <name type="common">Goatgrass</name>
    <dbReference type="NCBI Taxonomy" id="200361"/>
    <lineage>
        <taxon>Eukaryota</taxon>
        <taxon>Viridiplantae</taxon>
        <taxon>Streptophyta</taxon>
        <taxon>Embryophyta</taxon>
        <taxon>Tracheophyta</taxon>
        <taxon>Spermatophyta</taxon>
        <taxon>Magnoliopsida</taxon>
        <taxon>Liliopsida</taxon>
        <taxon>Poales</taxon>
        <taxon>Poaceae</taxon>
        <taxon>BOP clade</taxon>
        <taxon>Pooideae</taxon>
        <taxon>Triticodae</taxon>
        <taxon>Triticeae</taxon>
        <taxon>Triticinae</taxon>
        <taxon>Aegilops</taxon>
    </lineage>
</organism>
<reference evidence="4" key="3">
    <citation type="journal article" date="2017" name="Nature">
        <title>Genome sequence of the progenitor of the wheat D genome Aegilops tauschii.</title>
        <authorList>
            <person name="Luo M.C."/>
            <person name="Gu Y.Q."/>
            <person name="Puiu D."/>
            <person name="Wang H."/>
            <person name="Twardziok S.O."/>
            <person name="Deal K.R."/>
            <person name="Huo N."/>
            <person name="Zhu T."/>
            <person name="Wang L."/>
            <person name="Wang Y."/>
            <person name="McGuire P.E."/>
            <person name="Liu S."/>
            <person name="Long H."/>
            <person name="Ramasamy R.K."/>
            <person name="Rodriguez J.C."/>
            <person name="Van S.L."/>
            <person name="Yuan L."/>
            <person name="Wang Z."/>
            <person name="Xia Z."/>
            <person name="Xiao L."/>
            <person name="Anderson O.D."/>
            <person name="Ouyang S."/>
            <person name="Liang Y."/>
            <person name="Zimin A.V."/>
            <person name="Pertea G."/>
            <person name="Qi P."/>
            <person name="Bennetzen J.L."/>
            <person name="Dai X."/>
            <person name="Dawson M.W."/>
            <person name="Muller H.G."/>
            <person name="Kugler K."/>
            <person name="Rivarola-Duarte L."/>
            <person name="Spannagl M."/>
            <person name="Mayer K.F.X."/>
            <person name="Lu F.H."/>
            <person name="Bevan M.W."/>
            <person name="Leroy P."/>
            <person name="Li P."/>
            <person name="You F.M."/>
            <person name="Sun Q."/>
            <person name="Liu Z."/>
            <person name="Lyons E."/>
            <person name="Wicker T."/>
            <person name="Salzberg S.L."/>
            <person name="Devos K.M."/>
            <person name="Dvorak J."/>
        </authorList>
    </citation>
    <scope>NUCLEOTIDE SEQUENCE [LARGE SCALE GENOMIC DNA]</scope>
    <source>
        <strain evidence="4">cv. AL8/78</strain>
    </source>
</reference>
<keyword evidence="2" id="KW-1133">Transmembrane helix</keyword>
<dbReference type="InterPro" id="IPR003864">
    <property type="entry name" value="CSC1/OSCA1-like_7TM"/>
</dbReference>
<protein>
    <recommendedName>
        <fullName evidence="3">CSC1/OSCA1-like 7TM region domain-containing protein</fullName>
    </recommendedName>
</protein>
<dbReference type="GO" id="GO:0005886">
    <property type="term" value="C:plasma membrane"/>
    <property type="evidence" value="ECO:0007669"/>
    <property type="project" value="TreeGrafter"/>
</dbReference>
<proteinExistence type="predicted"/>
<dbReference type="PANTHER" id="PTHR13018:SF148">
    <property type="entry name" value="HYPEROSMOLALITY-GATED CA2+ PERMEABLE CHANNEL"/>
    <property type="match status" value="1"/>
</dbReference>
<dbReference type="Proteomes" id="UP000015105">
    <property type="component" value="Chromosome 2D"/>
</dbReference>
<evidence type="ECO:0000259" key="3">
    <source>
        <dbReference type="Pfam" id="PF02714"/>
    </source>
</evidence>
<reference evidence="5" key="1">
    <citation type="journal article" date="2014" name="Science">
        <title>Ancient hybridizations among the ancestral genomes of bread wheat.</title>
        <authorList>
            <consortium name="International Wheat Genome Sequencing Consortium,"/>
            <person name="Marcussen T."/>
            <person name="Sandve S.R."/>
            <person name="Heier L."/>
            <person name="Spannagl M."/>
            <person name="Pfeifer M."/>
            <person name="Jakobsen K.S."/>
            <person name="Wulff B.B."/>
            <person name="Steuernagel B."/>
            <person name="Mayer K.F."/>
            <person name="Olsen O.A."/>
        </authorList>
    </citation>
    <scope>NUCLEOTIDE SEQUENCE [LARGE SCALE GENOMIC DNA]</scope>
    <source>
        <strain evidence="5">cv. AL8/78</strain>
    </source>
</reference>
<dbReference type="InterPro" id="IPR045122">
    <property type="entry name" value="Csc1-like"/>
</dbReference>
<sequence length="111" mass="12168">NVYNQQYESGAQFWPGVHGRIVTALVISQILLIGLLSTQEAEQSTVALLPLPVLTIWFHYVCKGRFEPAYIKCPLQAGGHGEGHAATGKRPDAEPERVPQGRIRAPGLPQR</sequence>
<dbReference type="Pfam" id="PF02714">
    <property type="entry name" value="RSN1_7TM"/>
    <property type="match status" value="1"/>
</dbReference>
<feature type="domain" description="CSC1/OSCA1-like 7TM region" evidence="3">
    <location>
        <begin position="1"/>
        <end position="36"/>
    </location>
</feature>
<keyword evidence="2" id="KW-0472">Membrane</keyword>
<evidence type="ECO:0000256" key="2">
    <source>
        <dbReference type="SAM" id="Phobius"/>
    </source>
</evidence>
<dbReference type="GO" id="GO:0005227">
    <property type="term" value="F:calcium-activated cation channel activity"/>
    <property type="evidence" value="ECO:0007669"/>
    <property type="project" value="InterPro"/>
</dbReference>
<feature type="transmembrane region" description="Helical" evidence="2">
    <location>
        <begin position="44"/>
        <end position="62"/>
    </location>
</feature>
<reference evidence="4" key="4">
    <citation type="submission" date="2019-03" db="UniProtKB">
        <authorList>
            <consortium name="EnsemblPlants"/>
        </authorList>
    </citation>
    <scope>IDENTIFICATION</scope>
</reference>
<evidence type="ECO:0000313" key="4">
    <source>
        <dbReference type="EnsemblPlants" id="AET2Gv20588800.4"/>
    </source>
</evidence>
<feature type="transmembrane region" description="Helical" evidence="2">
    <location>
        <begin position="21"/>
        <end position="38"/>
    </location>
</feature>
<dbReference type="Gramene" id="AET2Gv20588800.4">
    <property type="protein sequence ID" value="AET2Gv20588800.4"/>
    <property type="gene ID" value="AET2Gv20588800"/>
</dbReference>
<keyword evidence="5" id="KW-1185">Reference proteome</keyword>
<keyword evidence="2" id="KW-0812">Transmembrane</keyword>
<reference evidence="4" key="5">
    <citation type="journal article" date="2021" name="G3 (Bethesda)">
        <title>Aegilops tauschii genome assembly Aet v5.0 features greater sequence contiguity and improved annotation.</title>
        <authorList>
            <person name="Wang L."/>
            <person name="Zhu T."/>
            <person name="Rodriguez J.C."/>
            <person name="Deal K.R."/>
            <person name="Dubcovsky J."/>
            <person name="McGuire P.E."/>
            <person name="Lux T."/>
            <person name="Spannagl M."/>
            <person name="Mayer K.F.X."/>
            <person name="Baldrich P."/>
            <person name="Meyers B.C."/>
            <person name="Huo N."/>
            <person name="Gu Y.Q."/>
            <person name="Zhou H."/>
            <person name="Devos K.M."/>
            <person name="Bennetzen J.L."/>
            <person name="Unver T."/>
            <person name="Budak H."/>
            <person name="Gulick P.J."/>
            <person name="Galiba G."/>
            <person name="Kalapos B."/>
            <person name="Nelson D.R."/>
            <person name="Li P."/>
            <person name="You F.M."/>
            <person name="Luo M.C."/>
            <person name="Dvorak J."/>
        </authorList>
    </citation>
    <scope>NUCLEOTIDE SEQUENCE [LARGE SCALE GENOMIC DNA]</scope>
    <source>
        <strain evidence="4">cv. AL8/78</strain>
    </source>
</reference>
<evidence type="ECO:0000313" key="5">
    <source>
        <dbReference type="Proteomes" id="UP000015105"/>
    </source>
</evidence>
<feature type="region of interest" description="Disordered" evidence="1">
    <location>
        <begin position="78"/>
        <end position="111"/>
    </location>
</feature>
<accession>A0A453BQ06</accession>
<dbReference type="AlphaFoldDB" id="A0A453BQ06"/>
<feature type="compositionally biased region" description="Basic and acidic residues" evidence="1">
    <location>
        <begin position="89"/>
        <end position="99"/>
    </location>
</feature>
<name>A0A453BQ06_AEGTS</name>